<comment type="caution">
    <text evidence="1">The sequence shown here is derived from an EMBL/GenBank/DDBJ whole genome shotgun (WGS) entry which is preliminary data.</text>
</comment>
<reference evidence="2" key="1">
    <citation type="journal article" date="2019" name="Int. J. Syst. Evol. Microbiol.">
        <title>The Global Catalogue of Microorganisms (GCM) 10K type strain sequencing project: providing services to taxonomists for standard genome sequencing and annotation.</title>
        <authorList>
            <consortium name="The Broad Institute Genomics Platform"/>
            <consortium name="The Broad Institute Genome Sequencing Center for Infectious Disease"/>
            <person name="Wu L."/>
            <person name="Ma J."/>
        </authorList>
    </citation>
    <scope>NUCLEOTIDE SEQUENCE [LARGE SCALE GENOMIC DNA]</scope>
    <source>
        <strain evidence="2">CECT 7131</strain>
    </source>
</reference>
<evidence type="ECO:0000313" key="2">
    <source>
        <dbReference type="Proteomes" id="UP001529369"/>
    </source>
</evidence>
<name>A0ABT8A0E2_9PROT</name>
<sequence length="83" mass="8494">MEEAMGRLALEGEAGQASAEFVYRNIAAGTRVHVVVEAVEGSDALPMAAITQAGGAFDWLADEPDLYADADLADSAPSPSQAG</sequence>
<organism evidence="1 2">
    <name type="scientific">Paeniroseomonas aquatica</name>
    <dbReference type="NCBI Taxonomy" id="373043"/>
    <lineage>
        <taxon>Bacteria</taxon>
        <taxon>Pseudomonadati</taxon>
        <taxon>Pseudomonadota</taxon>
        <taxon>Alphaproteobacteria</taxon>
        <taxon>Acetobacterales</taxon>
        <taxon>Acetobacteraceae</taxon>
        <taxon>Paeniroseomonas</taxon>
    </lineage>
</organism>
<gene>
    <name evidence="1" type="ORF">QWZ14_01265</name>
</gene>
<evidence type="ECO:0000313" key="1">
    <source>
        <dbReference type="EMBL" id="MDN3563009.1"/>
    </source>
</evidence>
<accession>A0ABT8A0E2</accession>
<protein>
    <submittedName>
        <fullName evidence="1">Uncharacterized protein</fullName>
    </submittedName>
</protein>
<dbReference type="Proteomes" id="UP001529369">
    <property type="component" value="Unassembled WGS sequence"/>
</dbReference>
<dbReference type="RefSeq" id="WP_290314740.1">
    <property type="nucleotide sequence ID" value="NZ_JAUFPN010000010.1"/>
</dbReference>
<dbReference type="EMBL" id="JAUFPN010000010">
    <property type="protein sequence ID" value="MDN3563009.1"/>
    <property type="molecule type" value="Genomic_DNA"/>
</dbReference>
<keyword evidence="2" id="KW-1185">Reference proteome</keyword>
<proteinExistence type="predicted"/>